<reference evidence="3" key="2">
    <citation type="submission" date="2020-09" db="EMBL/GenBank/DDBJ databases">
        <authorList>
            <person name="Sun Q."/>
            <person name="Zhou Y."/>
        </authorList>
    </citation>
    <scope>NUCLEOTIDE SEQUENCE</scope>
    <source>
        <strain evidence="3">CGMCC 1.15958</strain>
    </source>
</reference>
<organism evidence="3 4">
    <name type="scientific">Emticicia aquatilis</name>
    <dbReference type="NCBI Taxonomy" id="1537369"/>
    <lineage>
        <taxon>Bacteria</taxon>
        <taxon>Pseudomonadati</taxon>
        <taxon>Bacteroidota</taxon>
        <taxon>Cytophagia</taxon>
        <taxon>Cytophagales</taxon>
        <taxon>Leadbetterellaceae</taxon>
        <taxon>Emticicia</taxon>
    </lineage>
</organism>
<feature type="signal peptide" evidence="2">
    <location>
        <begin position="1"/>
        <end position="22"/>
    </location>
</feature>
<protein>
    <submittedName>
        <fullName evidence="3">Uncharacterized protein</fullName>
    </submittedName>
</protein>
<feature type="coiled-coil region" evidence="1">
    <location>
        <begin position="24"/>
        <end position="62"/>
    </location>
</feature>
<sequence length="251" mass="28965">MKFLKLLSIATVLLLYTTNTNAQIDRATKQLKNKLSVATRLNNQLTEENKNLHSYLRQLNQTISNVRDSLNSQIDLSKKLDFESKKWQESTFNVNKTLQATQKDLTTAQDEIRKIKYENEILKDPAVVRIYDVSAAKAKDALVSRLSEASLGFQFDEENGSIKATKQFDSNAEAWWVFDKTIDVLLELNLRVAPHLYDPNRSVVYGSTNLLEKIRYSNKQYSPQEDTDKIKLYQEKALRLLEMNIRKTAVK</sequence>
<keyword evidence="2" id="KW-0732">Signal</keyword>
<keyword evidence="1" id="KW-0175">Coiled coil</keyword>
<gene>
    <name evidence="3" type="ORF">GCM10011514_34680</name>
</gene>
<evidence type="ECO:0000313" key="3">
    <source>
        <dbReference type="EMBL" id="GGD67674.1"/>
    </source>
</evidence>
<evidence type="ECO:0000256" key="2">
    <source>
        <dbReference type="SAM" id="SignalP"/>
    </source>
</evidence>
<name>A0A916YYQ9_9BACT</name>
<dbReference type="AlphaFoldDB" id="A0A916YYQ9"/>
<accession>A0A916YYQ9</accession>
<keyword evidence="4" id="KW-1185">Reference proteome</keyword>
<dbReference type="RefSeq" id="WP_188767749.1">
    <property type="nucleotide sequence ID" value="NZ_BMKK01000007.1"/>
</dbReference>
<comment type="caution">
    <text evidence="3">The sequence shown here is derived from an EMBL/GenBank/DDBJ whole genome shotgun (WGS) entry which is preliminary data.</text>
</comment>
<proteinExistence type="predicted"/>
<feature type="chain" id="PRO_5037134032" evidence="2">
    <location>
        <begin position="23"/>
        <end position="251"/>
    </location>
</feature>
<dbReference type="EMBL" id="BMKK01000007">
    <property type="protein sequence ID" value="GGD67674.1"/>
    <property type="molecule type" value="Genomic_DNA"/>
</dbReference>
<dbReference type="Proteomes" id="UP000609064">
    <property type="component" value="Unassembled WGS sequence"/>
</dbReference>
<reference evidence="3" key="1">
    <citation type="journal article" date="2014" name="Int. J. Syst. Evol. Microbiol.">
        <title>Complete genome sequence of Corynebacterium casei LMG S-19264T (=DSM 44701T), isolated from a smear-ripened cheese.</title>
        <authorList>
            <consortium name="US DOE Joint Genome Institute (JGI-PGF)"/>
            <person name="Walter F."/>
            <person name="Albersmeier A."/>
            <person name="Kalinowski J."/>
            <person name="Ruckert C."/>
        </authorList>
    </citation>
    <scope>NUCLEOTIDE SEQUENCE</scope>
    <source>
        <strain evidence="3">CGMCC 1.15958</strain>
    </source>
</reference>
<evidence type="ECO:0000313" key="4">
    <source>
        <dbReference type="Proteomes" id="UP000609064"/>
    </source>
</evidence>
<evidence type="ECO:0000256" key="1">
    <source>
        <dbReference type="SAM" id="Coils"/>
    </source>
</evidence>